<keyword evidence="1" id="KW-0689">Ribosomal protein</keyword>
<reference evidence="1 2" key="1">
    <citation type="submission" date="2017-03" db="EMBL/GenBank/DDBJ databases">
        <title>Lifting the veil on microbial sulfur biogeochemistry in mining wastewaters.</title>
        <authorList>
            <person name="Kantor R.S."/>
            <person name="Colenbrander Nelson T."/>
            <person name="Marshall S."/>
            <person name="Bennett D."/>
            <person name="Apte S."/>
            <person name="Camacho D."/>
            <person name="Thomas B.C."/>
            <person name="Warren L.A."/>
            <person name="Banfield J.F."/>
        </authorList>
    </citation>
    <scope>NUCLEOTIDE SEQUENCE [LARGE SCALE GENOMIC DNA]</scope>
    <source>
        <strain evidence="1">21-59-9</strain>
    </source>
</reference>
<name>A0A257SZB4_9PROT</name>
<proteinExistence type="predicted"/>
<dbReference type="Gene3D" id="3.90.930.12">
    <property type="entry name" value="Ribosomal protein L6, alpha-beta domain"/>
    <property type="match status" value="1"/>
</dbReference>
<sequence length="41" mass="4383">MSRVAKQPVPLPKGVEVHVAEHCLVVKGPKGQISVPFHPSV</sequence>
<organism evidence="1 2">
    <name type="scientific">Acidithiobacillus ferrivorans</name>
    <dbReference type="NCBI Taxonomy" id="160808"/>
    <lineage>
        <taxon>Bacteria</taxon>
        <taxon>Pseudomonadati</taxon>
        <taxon>Pseudomonadota</taxon>
        <taxon>Acidithiobacillia</taxon>
        <taxon>Acidithiobacillales</taxon>
        <taxon>Acidithiobacillaceae</taxon>
        <taxon>Acidithiobacillus</taxon>
    </lineage>
</organism>
<protein>
    <submittedName>
        <fullName evidence="1">50S ribosomal protein L6</fullName>
    </submittedName>
</protein>
<evidence type="ECO:0000313" key="1">
    <source>
        <dbReference type="EMBL" id="OYV78447.1"/>
    </source>
</evidence>
<dbReference type="SUPFAM" id="SSF56053">
    <property type="entry name" value="Ribosomal protein L6"/>
    <property type="match status" value="1"/>
</dbReference>
<dbReference type="AlphaFoldDB" id="A0A257SZB4"/>
<gene>
    <name evidence="1" type="ORF">B7Z70_09530</name>
</gene>
<evidence type="ECO:0000313" key="2">
    <source>
        <dbReference type="Proteomes" id="UP000216779"/>
    </source>
</evidence>
<dbReference type="Proteomes" id="UP000216779">
    <property type="component" value="Unassembled WGS sequence"/>
</dbReference>
<dbReference type="GO" id="GO:0005840">
    <property type="term" value="C:ribosome"/>
    <property type="evidence" value="ECO:0007669"/>
    <property type="project" value="UniProtKB-KW"/>
</dbReference>
<feature type="non-terminal residue" evidence="1">
    <location>
        <position position="41"/>
    </location>
</feature>
<dbReference type="EMBL" id="NCBC01000366">
    <property type="protein sequence ID" value="OYV78447.1"/>
    <property type="molecule type" value="Genomic_DNA"/>
</dbReference>
<comment type="caution">
    <text evidence="1">The sequence shown here is derived from an EMBL/GenBank/DDBJ whole genome shotgun (WGS) entry which is preliminary data.</text>
</comment>
<keyword evidence="1" id="KW-0687">Ribonucleoprotein</keyword>
<dbReference type="InterPro" id="IPR036789">
    <property type="entry name" value="Ribosomal_uL6-like_a/b-dom_sf"/>
</dbReference>
<accession>A0A257SZB4</accession>
<dbReference type="GO" id="GO:0003735">
    <property type="term" value="F:structural constituent of ribosome"/>
    <property type="evidence" value="ECO:0007669"/>
    <property type="project" value="InterPro"/>
</dbReference>
<dbReference type="GO" id="GO:0019843">
    <property type="term" value="F:rRNA binding"/>
    <property type="evidence" value="ECO:0007669"/>
    <property type="project" value="InterPro"/>
</dbReference>
<dbReference type="GO" id="GO:0006412">
    <property type="term" value="P:translation"/>
    <property type="evidence" value="ECO:0007669"/>
    <property type="project" value="InterPro"/>
</dbReference>